<sequence>MQVFRSINTQRRPVPDAITATEPVGWTWDDPQNVIARNKQFPSPTIVERYVSSNEASATTQSPERCGQFIEGPG</sequence>
<accession>A0A4Y2N014</accession>
<organism evidence="2 3">
    <name type="scientific">Araneus ventricosus</name>
    <name type="common">Orbweaver spider</name>
    <name type="synonym">Epeira ventricosa</name>
    <dbReference type="NCBI Taxonomy" id="182803"/>
    <lineage>
        <taxon>Eukaryota</taxon>
        <taxon>Metazoa</taxon>
        <taxon>Ecdysozoa</taxon>
        <taxon>Arthropoda</taxon>
        <taxon>Chelicerata</taxon>
        <taxon>Arachnida</taxon>
        <taxon>Araneae</taxon>
        <taxon>Araneomorphae</taxon>
        <taxon>Entelegynae</taxon>
        <taxon>Araneoidea</taxon>
        <taxon>Araneidae</taxon>
        <taxon>Araneus</taxon>
    </lineage>
</organism>
<evidence type="ECO:0000256" key="1">
    <source>
        <dbReference type="SAM" id="MobiDB-lite"/>
    </source>
</evidence>
<dbReference type="AlphaFoldDB" id="A0A4Y2N014"/>
<reference evidence="2 3" key="1">
    <citation type="journal article" date="2019" name="Sci. Rep.">
        <title>Orb-weaving spider Araneus ventricosus genome elucidates the spidroin gene catalogue.</title>
        <authorList>
            <person name="Kono N."/>
            <person name="Nakamura H."/>
            <person name="Ohtoshi R."/>
            <person name="Moran D.A.P."/>
            <person name="Shinohara A."/>
            <person name="Yoshida Y."/>
            <person name="Fujiwara M."/>
            <person name="Mori M."/>
            <person name="Tomita M."/>
            <person name="Arakawa K."/>
        </authorList>
    </citation>
    <scope>NUCLEOTIDE SEQUENCE [LARGE SCALE GENOMIC DNA]</scope>
</reference>
<evidence type="ECO:0000313" key="2">
    <source>
        <dbReference type="EMBL" id="GBN32303.1"/>
    </source>
</evidence>
<protein>
    <submittedName>
        <fullName evidence="2">Uncharacterized protein</fullName>
    </submittedName>
</protein>
<gene>
    <name evidence="2" type="ORF">AVEN_262731_1</name>
</gene>
<feature type="compositionally biased region" description="Polar residues" evidence="1">
    <location>
        <begin position="54"/>
        <end position="63"/>
    </location>
</feature>
<dbReference type="Proteomes" id="UP000499080">
    <property type="component" value="Unassembled WGS sequence"/>
</dbReference>
<evidence type="ECO:0000313" key="3">
    <source>
        <dbReference type="Proteomes" id="UP000499080"/>
    </source>
</evidence>
<name>A0A4Y2N014_ARAVE</name>
<keyword evidence="3" id="KW-1185">Reference proteome</keyword>
<dbReference type="EMBL" id="BGPR01008219">
    <property type="protein sequence ID" value="GBN32303.1"/>
    <property type="molecule type" value="Genomic_DNA"/>
</dbReference>
<comment type="caution">
    <text evidence="2">The sequence shown here is derived from an EMBL/GenBank/DDBJ whole genome shotgun (WGS) entry which is preliminary data.</text>
</comment>
<feature type="region of interest" description="Disordered" evidence="1">
    <location>
        <begin position="54"/>
        <end position="74"/>
    </location>
</feature>
<proteinExistence type="predicted"/>